<accession>A0A370CEK9</accession>
<evidence type="ECO:0000313" key="3">
    <source>
        <dbReference type="Proteomes" id="UP000253845"/>
    </source>
</evidence>
<reference evidence="2 3" key="1">
    <citation type="submission" date="2018-07" db="EMBL/GenBank/DDBJ databases">
        <title>Section-level genome sequencing of Aspergillus section Nigri to investigate inter- and intra-species variation.</title>
        <authorList>
            <consortium name="DOE Joint Genome Institute"/>
            <person name="Vesth T.C."/>
            <person name="Nybo J.L."/>
            <person name="Theobald S."/>
            <person name="Frisvad J.C."/>
            <person name="Larsen T.O."/>
            <person name="Nielsen K.F."/>
            <person name="Hoof J.B."/>
            <person name="Brandl J."/>
            <person name="Salamov A."/>
            <person name="Riley R."/>
            <person name="Gladden J.M."/>
            <person name="Phatale P."/>
            <person name="Nielsen M.T."/>
            <person name="Lyhne E.K."/>
            <person name="Kogle M.E."/>
            <person name="Strasser K."/>
            <person name="McDonnell E."/>
            <person name="Barry K."/>
            <person name="Clum A."/>
            <person name="Chen C."/>
            <person name="Nolan M."/>
            <person name="Sandor L."/>
            <person name="Kuo A."/>
            <person name="Lipzen A."/>
            <person name="Hainaut M."/>
            <person name="Drula E."/>
            <person name="Tsang A."/>
            <person name="Magnuson J.K."/>
            <person name="Henrissat B."/>
            <person name="Wiebenga A."/>
            <person name="Simmons B.A."/>
            <person name="Makela M.R."/>
            <person name="De vries R.P."/>
            <person name="Grigoriev I.V."/>
            <person name="Mortensen U.H."/>
            <person name="Baker S.E."/>
            <person name="Andersen M.R."/>
        </authorList>
    </citation>
    <scope>NUCLEOTIDE SEQUENCE [LARGE SCALE GENOMIC DNA]</scope>
    <source>
        <strain evidence="2 3">ATCC 13496</strain>
    </source>
</reference>
<dbReference type="InterPro" id="IPR001810">
    <property type="entry name" value="F-box_dom"/>
</dbReference>
<dbReference type="Pfam" id="PF00646">
    <property type="entry name" value="F-box"/>
    <property type="match status" value="1"/>
</dbReference>
<proteinExistence type="predicted"/>
<organism evidence="2 3">
    <name type="scientific">Aspergillus niger ATCC 13496</name>
    <dbReference type="NCBI Taxonomy" id="1353008"/>
    <lineage>
        <taxon>Eukaryota</taxon>
        <taxon>Fungi</taxon>
        <taxon>Dikarya</taxon>
        <taxon>Ascomycota</taxon>
        <taxon>Pezizomycotina</taxon>
        <taxon>Eurotiomycetes</taxon>
        <taxon>Eurotiomycetidae</taxon>
        <taxon>Eurotiales</taxon>
        <taxon>Aspergillaceae</taxon>
        <taxon>Aspergillus</taxon>
        <taxon>Aspergillus subgen. Circumdati</taxon>
    </lineage>
</organism>
<name>A0A370CEK9_ASPNG</name>
<protein>
    <recommendedName>
        <fullName evidence="1">F-box domain-containing protein</fullName>
    </recommendedName>
</protein>
<dbReference type="SUPFAM" id="SSF81383">
    <property type="entry name" value="F-box domain"/>
    <property type="match status" value="1"/>
</dbReference>
<dbReference type="SMART" id="SM00256">
    <property type="entry name" value="FBOX"/>
    <property type="match status" value="1"/>
</dbReference>
<evidence type="ECO:0000259" key="1">
    <source>
        <dbReference type="PROSITE" id="PS50181"/>
    </source>
</evidence>
<dbReference type="EMBL" id="KZ851899">
    <property type="protein sequence ID" value="RDH25649.1"/>
    <property type="molecule type" value="Genomic_DNA"/>
</dbReference>
<dbReference type="PROSITE" id="PS50181">
    <property type="entry name" value="FBOX"/>
    <property type="match status" value="1"/>
</dbReference>
<gene>
    <name evidence="2" type="ORF">M747DRAFT_327258</name>
</gene>
<dbReference type="AlphaFoldDB" id="A0A370CEK9"/>
<dbReference type="InterPro" id="IPR036047">
    <property type="entry name" value="F-box-like_dom_sf"/>
</dbReference>
<sequence length="380" mass="43430">MALDNARRVYMTRSVTAQISHDANKFYQLPIEVYYLIVSFLGYLDLRPLRLTCRTFYRVCAVQLNNIDLHTITTDLSRLHVQRLMRLTAKQASDIRELSICSASGGPLSLGYRVLPSCPLKSQASKDLREALKKLKQCRTLRISAVEIKHTDYELAWMGAIDMTHSVLSAFCETQNSLKSLTLDFRTDNVASLLRGGLERIPSYGPAELSRFPFGSSRINHISLNLNANIAGSPGLCERLLHPLYTRYGVNEVSLDLGKAYAENVVLDVLRGMGHRMLEPKLKQYCHSLRVLTMENIIFRYNYWLRFLHSLKREFRRLQEVNLFWEVNTSSESTSLITQWNHNTIYDNTQTRVTYTGPEEHGALTALEKIASEDPLSVHL</sequence>
<dbReference type="Proteomes" id="UP000253845">
    <property type="component" value="Unassembled WGS sequence"/>
</dbReference>
<evidence type="ECO:0000313" key="2">
    <source>
        <dbReference type="EMBL" id="RDH25649.1"/>
    </source>
</evidence>
<dbReference type="VEuPathDB" id="FungiDB:M747DRAFT_327258"/>
<feature type="domain" description="F-box" evidence="1">
    <location>
        <begin position="23"/>
        <end position="59"/>
    </location>
</feature>